<evidence type="ECO:0000313" key="1">
    <source>
        <dbReference type="EMBL" id="TFK50169.1"/>
    </source>
</evidence>
<organism evidence="1 2">
    <name type="scientific">Heliocybe sulcata</name>
    <dbReference type="NCBI Taxonomy" id="5364"/>
    <lineage>
        <taxon>Eukaryota</taxon>
        <taxon>Fungi</taxon>
        <taxon>Dikarya</taxon>
        <taxon>Basidiomycota</taxon>
        <taxon>Agaricomycotina</taxon>
        <taxon>Agaricomycetes</taxon>
        <taxon>Gloeophyllales</taxon>
        <taxon>Gloeophyllaceae</taxon>
        <taxon>Heliocybe</taxon>
    </lineage>
</organism>
<dbReference type="EMBL" id="ML213514">
    <property type="protein sequence ID" value="TFK50169.1"/>
    <property type="molecule type" value="Genomic_DNA"/>
</dbReference>
<dbReference type="Gene3D" id="2.60.40.640">
    <property type="match status" value="1"/>
</dbReference>
<name>A0A5C3MXB1_9AGAM</name>
<accession>A0A5C3MXB1</accession>
<sequence length="433" mass="47527">MDSNLPSYSAQSQGPPSPIYAYEYFLENKGKTWLKLNVKNLRSTSKSSVPVFFDNEVVTGSVEVSLDKPEGIKSIAITLIGGTTAVGQEEALFLERRQQLWPEPSQINGPLQGQHSWPFSIAIPNDVPLAARYGGKPGETYRLPPTFSERASPAYIDYKLMVSVKRGVFRSDSTLVQTIAFLPRTRGDAPTSVRQKAYESGQPLPGPDIDPDGWKDLAPLTLKGILFGSKEVEIHSRLWLARPLSYAQGTPIHLFLDLSSNDAQALDIACGYGAVRIFLIRSVVVGSGATDASKTRSDNTFKTSVGRAVVWYTGESGPRSPSASTTIPSRRLQGEIDVKQSIKPNFDFPTLSVKYEIVFLPYHATGFVPVTHKDQPLQSEPVNIVTTYPEGYASPKSYAPPGYEIPMEGNYNNVMGFLENGNQRFLGHHHAMG</sequence>
<dbReference type="AlphaFoldDB" id="A0A5C3MXB1"/>
<dbReference type="OrthoDB" id="2333384at2759"/>
<evidence type="ECO:0000313" key="2">
    <source>
        <dbReference type="Proteomes" id="UP000305948"/>
    </source>
</evidence>
<reference evidence="1 2" key="1">
    <citation type="journal article" date="2019" name="Nat. Ecol. Evol.">
        <title>Megaphylogeny resolves global patterns of mushroom evolution.</title>
        <authorList>
            <person name="Varga T."/>
            <person name="Krizsan K."/>
            <person name="Foldi C."/>
            <person name="Dima B."/>
            <person name="Sanchez-Garcia M."/>
            <person name="Sanchez-Ramirez S."/>
            <person name="Szollosi G.J."/>
            <person name="Szarkandi J.G."/>
            <person name="Papp V."/>
            <person name="Albert L."/>
            <person name="Andreopoulos W."/>
            <person name="Angelini C."/>
            <person name="Antonin V."/>
            <person name="Barry K.W."/>
            <person name="Bougher N.L."/>
            <person name="Buchanan P."/>
            <person name="Buyck B."/>
            <person name="Bense V."/>
            <person name="Catcheside P."/>
            <person name="Chovatia M."/>
            <person name="Cooper J."/>
            <person name="Damon W."/>
            <person name="Desjardin D."/>
            <person name="Finy P."/>
            <person name="Geml J."/>
            <person name="Haridas S."/>
            <person name="Hughes K."/>
            <person name="Justo A."/>
            <person name="Karasinski D."/>
            <person name="Kautmanova I."/>
            <person name="Kiss B."/>
            <person name="Kocsube S."/>
            <person name="Kotiranta H."/>
            <person name="LaButti K.M."/>
            <person name="Lechner B.E."/>
            <person name="Liimatainen K."/>
            <person name="Lipzen A."/>
            <person name="Lukacs Z."/>
            <person name="Mihaltcheva S."/>
            <person name="Morgado L.N."/>
            <person name="Niskanen T."/>
            <person name="Noordeloos M.E."/>
            <person name="Ohm R.A."/>
            <person name="Ortiz-Santana B."/>
            <person name="Ovrebo C."/>
            <person name="Racz N."/>
            <person name="Riley R."/>
            <person name="Savchenko A."/>
            <person name="Shiryaev A."/>
            <person name="Soop K."/>
            <person name="Spirin V."/>
            <person name="Szebenyi C."/>
            <person name="Tomsovsky M."/>
            <person name="Tulloss R.E."/>
            <person name="Uehling J."/>
            <person name="Grigoriev I.V."/>
            <person name="Vagvolgyi C."/>
            <person name="Papp T."/>
            <person name="Martin F.M."/>
            <person name="Miettinen O."/>
            <person name="Hibbett D.S."/>
            <person name="Nagy L.G."/>
        </authorList>
    </citation>
    <scope>NUCLEOTIDE SEQUENCE [LARGE SCALE GENOMIC DNA]</scope>
    <source>
        <strain evidence="1 2">OMC1185</strain>
    </source>
</reference>
<gene>
    <name evidence="1" type="ORF">OE88DRAFT_1661768</name>
</gene>
<dbReference type="SUPFAM" id="SSF81296">
    <property type="entry name" value="E set domains"/>
    <property type="match status" value="1"/>
</dbReference>
<dbReference type="InterPro" id="IPR014752">
    <property type="entry name" value="Arrestin-like_C"/>
</dbReference>
<dbReference type="InterPro" id="IPR014756">
    <property type="entry name" value="Ig_E-set"/>
</dbReference>
<dbReference type="STRING" id="5364.A0A5C3MXB1"/>
<dbReference type="Proteomes" id="UP000305948">
    <property type="component" value="Unassembled WGS sequence"/>
</dbReference>
<proteinExistence type="predicted"/>
<protein>
    <recommendedName>
        <fullName evidence="3">Arrestin-like N-terminal domain-containing protein</fullName>
    </recommendedName>
</protein>
<evidence type="ECO:0008006" key="3">
    <source>
        <dbReference type="Google" id="ProtNLM"/>
    </source>
</evidence>
<keyword evidence="2" id="KW-1185">Reference proteome</keyword>